<dbReference type="AlphaFoldDB" id="A2EGG4"/>
<sequence>MSSFEIIEILISHGAKIYELNKKGQTPLDIAFMREKAKHAEYIELRDAGDDNHLQFLDWQDANKIVNLLMSKGAKTNSDGEL</sequence>
<evidence type="ECO:0000313" key="2">
    <source>
        <dbReference type="Proteomes" id="UP000001542"/>
    </source>
</evidence>
<organism evidence="1 2">
    <name type="scientific">Trichomonas vaginalis (strain ATCC PRA-98 / G3)</name>
    <dbReference type="NCBI Taxonomy" id="412133"/>
    <lineage>
        <taxon>Eukaryota</taxon>
        <taxon>Metamonada</taxon>
        <taxon>Parabasalia</taxon>
        <taxon>Trichomonadida</taxon>
        <taxon>Trichomonadidae</taxon>
        <taxon>Trichomonas</taxon>
    </lineage>
</organism>
<reference evidence="1" key="1">
    <citation type="submission" date="2006-10" db="EMBL/GenBank/DDBJ databases">
        <authorList>
            <person name="Amadeo P."/>
            <person name="Zhao Q."/>
            <person name="Wortman J."/>
            <person name="Fraser-Liggett C."/>
            <person name="Carlton J."/>
        </authorList>
    </citation>
    <scope>NUCLEOTIDE SEQUENCE</scope>
    <source>
        <strain evidence="1">G3</strain>
    </source>
</reference>
<reference evidence="1" key="2">
    <citation type="journal article" date="2007" name="Science">
        <title>Draft genome sequence of the sexually transmitted pathogen Trichomonas vaginalis.</title>
        <authorList>
            <person name="Carlton J.M."/>
            <person name="Hirt R.P."/>
            <person name="Silva J.C."/>
            <person name="Delcher A.L."/>
            <person name="Schatz M."/>
            <person name="Zhao Q."/>
            <person name="Wortman J.R."/>
            <person name="Bidwell S.L."/>
            <person name="Alsmark U.C.M."/>
            <person name="Besteiro S."/>
            <person name="Sicheritz-Ponten T."/>
            <person name="Noel C.J."/>
            <person name="Dacks J.B."/>
            <person name="Foster P.G."/>
            <person name="Simillion C."/>
            <person name="Van de Peer Y."/>
            <person name="Miranda-Saavedra D."/>
            <person name="Barton G.J."/>
            <person name="Westrop G.D."/>
            <person name="Mueller S."/>
            <person name="Dessi D."/>
            <person name="Fiori P.L."/>
            <person name="Ren Q."/>
            <person name="Paulsen I."/>
            <person name="Zhang H."/>
            <person name="Bastida-Corcuera F.D."/>
            <person name="Simoes-Barbosa A."/>
            <person name="Brown M.T."/>
            <person name="Hayes R.D."/>
            <person name="Mukherjee M."/>
            <person name="Okumura C.Y."/>
            <person name="Schneider R."/>
            <person name="Smith A.J."/>
            <person name="Vanacova S."/>
            <person name="Villalvazo M."/>
            <person name="Haas B.J."/>
            <person name="Pertea M."/>
            <person name="Feldblyum T.V."/>
            <person name="Utterback T.R."/>
            <person name="Shu C.L."/>
            <person name="Osoegawa K."/>
            <person name="de Jong P.J."/>
            <person name="Hrdy I."/>
            <person name="Horvathova L."/>
            <person name="Zubacova Z."/>
            <person name="Dolezal P."/>
            <person name="Malik S.B."/>
            <person name="Logsdon J.M. Jr."/>
            <person name="Henze K."/>
            <person name="Gupta A."/>
            <person name="Wang C.C."/>
            <person name="Dunne R.L."/>
            <person name="Upcroft J.A."/>
            <person name="Upcroft P."/>
            <person name="White O."/>
            <person name="Salzberg S.L."/>
            <person name="Tang P."/>
            <person name="Chiu C.-H."/>
            <person name="Lee Y.-S."/>
            <person name="Embley T.M."/>
            <person name="Coombs G.H."/>
            <person name="Mottram J.C."/>
            <person name="Tachezy J."/>
            <person name="Fraser-Liggett C.M."/>
            <person name="Johnson P.J."/>
        </authorList>
    </citation>
    <scope>NUCLEOTIDE SEQUENCE [LARGE SCALE GENOMIC DNA]</scope>
    <source>
        <strain evidence="1">G3</strain>
    </source>
</reference>
<dbReference type="VEuPathDB" id="TrichDB:TVAGG3_0675610"/>
<dbReference type="OrthoDB" id="542841at2759"/>
<accession>A2EGG4</accession>
<name>A2EGG4_TRIV3</name>
<dbReference type="VEuPathDB" id="TrichDB:TVAG_404150"/>
<dbReference type="SUPFAM" id="SSF48403">
    <property type="entry name" value="Ankyrin repeat"/>
    <property type="match status" value="1"/>
</dbReference>
<gene>
    <name evidence="1" type="ORF">TVAG_404150</name>
</gene>
<dbReference type="Gene3D" id="1.25.40.20">
    <property type="entry name" value="Ankyrin repeat-containing domain"/>
    <property type="match status" value="1"/>
</dbReference>
<dbReference type="Proteomes" id="UP000001542">
    <property type="component" value="Unassembled WGS sequence"/>
</dbReference>
<dbReference type="SMR" id="A2EGG4"/>
<dbReference type="EMBL" id="DS113382">
    <property type="protein sequence ID" value="EAY08247.1"/>
    <property type="molecule type" value="Genomic_DNA"/>
</dbReference>
<dbReference type="InterPro" id="IPR036770">
    <property type="entry name" value="Ankyrin_rpt-contain_sf"/>
</dbReference>
<evidence type="ECO:0000313" key="1">
    <source>
        <dbReference type="EMBL" id="EAY08247.1"/>
    </source>
</evidence>
<dbReference type="Pfam" id="PF13637">
    <property type="entry name" value="Ank_4"/>
    <property type="match status" value="1"/>
</dbReference>
<protein>
    <submittedName>
        <fullName evidence="1">Uncharacterized protein</fullName>
    </submittedName>
</protein>
<proteinExistence type="predicted"/>
<dbReference type="InterPro" id="IPR002110">
    <property type="entry name" value="Ankyrin_rpt"/>
</dbReference>
<dbReference type="RefSeq" id="XP_001320470.1">
    <property type="nucleotide sequence ID" value="XM_001320435.1"/>
</dbReference>
<keyword evidence="2" id="KW-1185">Reference proteome</keyword>
<dbReference type="KEGG" id="tva:4766129"/>
<dbReference type="InParanoid" id="A2EGG4"/>